<dbReference type="InterPro" id="IPR000700">
    <property type="entry name" value="PAS-assoc_C"/>
</dbReference>
<dbReference type="Proteomes" id="UP000318733">
    <property type="component" value="Unassembled WGS sequence"/>
</dbReference>
<dbReference type="PANTHER" id="PTHR43304">
    <property type="entry name" value="PHYTOCHROME-LIKE PROTEIN CPH1"/>
    <property type="match status" value="1"/>
</dbReference>
<dbReference type="Gene3D" id="3.30.450.20">
    <property type="entry name" value="PAS domain"/>
    <property type="match status" value="2"/>
</dbReference>
<dbReference type="PROSITE" id="PS50112">
    <property type="entry name" value="PAS"/>
    <property type="match status" value="1"/>
</dbReference>
<evidence type="ECO:0000259" key="8">
    <source>
        <dbReference type="PROSITE" id="PS50113"/>
    </source>
</evidence>
<keyword evidence="3" id="KW-0597">Phosphoprotein</keyword>
<keyword evidence="10" id="KW-1185">Reference proteome</keyword>
<sequence length="486" mass="54983">MHTQFELYQLVEPLARLGIWERNLSTGECFWNSTVYELLEVGPEFTASQEEALHFYKESDRLRKVFRRVVDSGMPETTEAELITATGKSRWLKIRAAVRQQNHTSVLYGTLEDITDEVIVRHQLEEREERLAQAFRFASIGKALVSLNGRWLEVNPSLIRMLGYGAAELLDKTWPQLLVKEDLDTGRRMLAELLSGEIEYYSMEKRFRHASGILIWTLVNVSLVRNEGGKPLYFIAQIADISQQKKNSEIIDSQNKRLLNFANIVSHNLRTYSGNIQLLSRMIREEQEAAERDVLVEMLDKTSGTLLETLAHLNDVVTVQQLEVSRRNLNLLTEVQRVSDVLLPSLKAVGASLSVEIDPDVQVLFNPAYLESVLVNLISNSIKYRSPDRPLSVTVRSWRKRGLVMLNIADNGLGIDMAANGDKIFGLYNTFHQHIDARGVGLFMVKSQIETMGGSINVSSQVAEGTTFTIEFMPAERESGVVILTN</sequence>
<dbReference type="InterPro" id="IPR005467">
    <property type="entry name" value="His_kinase_dom"/>
</dbReference>
<dbReference type="OrthoDB" id="1522284at2"/>
<dbReference type="SMART" id="SM00091">
    <property type="entry name" value="PAS"/>
    <property type="match status" value="1"/>
</dbReference>
<dbReference type="EC" id="2.7.13.3" evidence="2"/>
<dbReference type="SUPFAM" id="SSF55874">
    <property type="entry name" value="ATPase domain of HSP90 chaperone/DNA topoisomerase II/histidine kinase"/>
    <property type="match status" value="1"/>
</dbReference>
<dbReference type="Pfam" id="PF08447">
    <property type="entry name" value="PAS_3"/>
    <property type="match status" value="1"/>
</dbReference>
<evidence type="ECO:0000256" key="5">
    <source>
        <dbReference type="ARBA" id="ARBA00022777"/>
    </source>
</evidence>
<organism evidence="9 10">
    <name type="scientific">Mucilaginibacter corticis</name>
    <dbReference type="NCBI Taxonomy" id="2597670"/>
    <lineage>
        <taxon>Bacteria</taxon>
        <taxon>Pseudomonadati</taxon>
        <taxon>Bacteroidota</taxon>
        <taxon>Sphingobacteriia</taxon>
        <taxon>Sphingobacteriales</taxon>
        <taxon>Sphingobacteriaceae</taxon>
        <taxon>Mucilaginibacter</taxon>
    </lineage>
</organism>
<name>A0A556M9C4_9SPHI</name>
<comment type="caution">
    <text evidence="9">The sequence shown here is derived from an EMBL/GenBank/DDBJ whole genome shotgun (WGS) entry which is preliminary data.</text>
</comment>
<evidence type="ECO:0000256" key="3">
    <source>
        <dbReference type="ARBA" id="ARBA00022553"/>
    </source>
</evidence>
<feature type="domain" description="PAS" evidence="7">
    <location>
        <begin position="127"/>
        <end position="197"/>
    </location>
</feature>
<evidence type="ECO:0000259" key="6">
    <source>
        <dbReference type="PROSITE" id="PS50109"/>
    </source>
</evidence>
<evidence type="ECO:0000313" key="9">
    <source>
        <dbReference type="EMBL" id="TSJ36471.1"/>
    </source>
</evidence>
<evidence type="ECO:0000313" key="10">
    <source>
        <dbReference type="Proteomes" id="UP000318733"/>
    </source>
</evidence>
<dbReference type="PRINTS" id="PR00344">
    <property type="entry name" value="BCTRLSENSOR"/>
</dbReference>
<dbReference type="SMART" id="SM00387">
    <property type="entry name" value="HATPase_c"/>
    <property type="match status" value="1"/>
</dbReference>
<dbReference type="InterPro" id="IPR035965">
    <property type="entry name" value="PAS-like_dom_sf"/>
</dbReference>
<dbReference type="PROSITE" id="PS50113">
    <property type="entry name" value="PAC"/>
    <property type="match status" value="2"/>
</dbReference>
<keyword evidence="4" id="KW-0808">Transferase</keyword>
<dbReference type="InterPro" id="IPR001610">
    <property type="entry name" value="PAC"/>
</dbReference>
<accession>A0A556M9C4</accession>
<dbReference type="InterPro" id="IPR004358">
    <property type="entry name" value="Sig_transdc_His_kin-like_C"/>
</dbReference>
<feature type="domain" description="Histidine kinase" evidence="6">
    <location>
        <begin position="264"/>
        <end position="476"/>
    </location>
</feature>
<dbReference type="EMBL" id="VLPK01000006">
    <property type="protein sequence ID" value="TSJ36471.1"/>
    <property type="molecule type" value="Genomic_DNA"/>
</dbReference>
<dbReference type="Pfam" id="PF13426">
    <property type="entry name" value="PAS_9"/>
    <property type="match status" value="1"/>
</dbReference>
<dbReference type="InterPro" id="IPR003594">
    <property type="entry name" value="HATPase_dom"/>
</dbReference>
<dbReference type="SMART" id="SM00086">
    <property type="entry name" value="PAC"/>
    <property type="match status" value="2"/>
</dbReference>
<feature type="domain" description="PAC" evidence="8">
    <location>
        <begin position="76"/>
        <end position="126"/>
    </location>
</feature>
<evidence type="ECO:0000259" key="7">
    <source>
        <dbReference type="PROSITE" id="PS50112"/>
    </source>
</evidence>
<proteinExistence type="predicted"/>
<evidence type="ECO:0000256" key="1">
    <source>
        <dbReference type="ARBA" id="ARBA00000085"/>
    </source>
</evidence>
<dbReference type="InterPro" id="IPR000014">
    <property type="entry name" value="PAS"/>
</dbReference>
<dbReference type="NCBIfam" id="TIGR00229">
    <property type="entry name" value="sensory_box"/>
    <property type="match status" value="1"/>
</dbReference>
<protein>
    <recommendedName>
        <fullName evidence="2">histidine kinase</fullName>
        <ecNumber evidence="2">2.7.13.3</ecNumber>
    </recommendedName>
</protein>
<dbReference type="PROSITE" id="PS50109">
    <property type="entry name" value="HIS_KIN"/>
    <property type="match status" value="1"/>
</dbReference>
<comment type="catalytic activity">
    <reaction evidence="1">
        <text>ATP + protein L-histidine = ADP + protein N-phospho-L-histidine.</text>
        <dbReference type="EC" id="2.7.13.3"/>
    </reaction>
</comment>
<evidence type="ECO:0000256" key="2">
    <source>
        <dbReference type="ARBA" id="ARBA00012438"/>
    </source>
</evidence>
<dbReference type="Gene3D" id="3.30.565.10">
    <property type="entry name" value="Histidine kinase-like ATPase, C-terminal domain"/>
    <property type="match status" value="1"/>
</dbReference>
<dbReference type="SUPFAM" id="SSF55785">
    <property type="entry name" value="PYP-like sensor domain (PAS domain)"/>
    <property type="match status" value="2"/>
</dbReference>
<reference evidence="9 10" key="1">
    <citation type="submission" date="2019-07" db="EMBL/GenBank/DDBJ databases">
        <authorList>
            <person name="Huq M.A."/>
        </authorList>
    </citation>
    <scope>NUCLEOTIDE SEQUENCE [LARGE SCALE GENOMIC DNA]</scope>
    <source>
        <strain evidence="9 10">MAH-19</strain>
    </source>
</reference>
<dbReference type="PANTHER" id="PTHR43304:SF1">
    <property type="entry name" value="PAC DOMAIN-CONTAINING PROTEIN"/>
    <property type="match status" value="1"/>
</dbReference>
<dbReference type="InterPro" id="IPR013655">
    <property type="entry name" value="PAS_fold_3"/>
</dbReference>
<dbReference type="RefSeq" id="WP_144250438.1">
    <property type="nucleotide sequence ID" value="NZ_VLPK01000006.1"/>
</dbReference>
<evidence type="ECO:0000256" key="4">
    <source>
        <dbReference type="ARBA" id="ARBA00022679"/>
    </source>
</evidence>
<keyword evidence="5" id="KW-0418">Kinase</keyword>
<dbReference type="CDD" id="cd00130">
    <property type="entry name" value="PAS"/>
    <property type="match status" value="1"/>
</dbReference>
<dbReference type="Pfam" id="PF02518">
    <property type="entry name" value="HATPase_c"/>
    <property type="match status" value="1"/>
</dbReference>
<dbReference type="InterPro" id="IPR052162">
    <property type="entry name" value="Sensor_kinase/Photoreceptor"/>
</dbReference>
<gene>
    <name evidence="9" type="ORF">FO440_21805</name>
</gene>
<dbReference type="InterPro" id="IPR036890">
    <property type="entry name" value="HATPase_C_sf"/>
</dbReference>
<dbReference type="AlphaFoldDB" id="A0A556M9C4"/>
<feature type="domain" description="PAC" evidence="8">
    <location>
        <begin position="201"/>
        <end position="253"/>
    </location>
</feature>
<dbReference type="GO" id="GO:0004673">
    <property type="term" value="F:protein histidine kinase activity"/>
    <property type="evidence" value="ECO:0007669"/>
    <property type="project" value="UniProtKB-EC"/>
</dbReference>